<dbReference type="InterPro" id="IPR013786">
    <property type="entry name" value="AcylCoA_DH/ox_N"/>
</dbReference>
<keyword evidence="5" id="KW-0560">Oxidoreductase</keyword>
<name>A0A2W5NQU9_9SPHN</name>
<dbReference type="GO" id="GO:0050660">
    <property type="term" value="F:flavin adenine dinucleotide binding"/>
    <property type="evidence" value="ECO:0007669"/>
    <property type="project" value="InterPro"/>
</dbReference>
<dbReference type="InterPro" id="IPR037069">
    <property type="entry name" value="AcylCoA_DH/ox_N_sf"/>
</dbReference>
<dbReference type="Gene3D" id="2.40.110.10">
    <property type="entry name" value="Butyryl-CoA Dehydrogenase, subunit A, domain 2"/>
    <property type="match status" value="1"/>
</dbReference>
<dbReference type="Proteomes" id="UP000249082">
    <property type="component" value="Unassembled WGS sequence"/>
</dbReference>
<comment type="cofactor">
    <cofactor evidence="1 5">
        <name>FAD</name>
        <dbReference type="ChEBI" id="CHEBI:57692"/>
    </cofactor>
</comment>
<dbReference type="InterPro" id="IPR006091">
    <property type="entry name" value="Acyl-CoA_Oxase/DH_mid-dom"/>
</dbReference>
<dbReference type="SUPFAM" id="SSF47203">
    <property type="entry name" value="Acyl-CoA dehydrogenase C-terminal domain-like"/>
    <property type="match status" value="1"/>
</dbReference>
<dbReference type="SUPFAM" id="SSF56645">
    <property type="entry name" value="Acyl-CoA dehydrogenase NM domain-like"/>
    <property type="match status" value="1"/>
</dbReference>
<evidence type="ECO:0000256" key="5">
    <source>
        <dbReference type="RuleBase" id="RU362125"/>
    </source>
</evidence>
<evidence type="ECO:0000259" key="7">
    <source>
        <dbReference type="Pfam" id="PF02770"/>
    </source>
</evidence>
<dbReference type="InterPro" id="IPR009100">
    <property type="entry name" value="AcylCoA_DH/oxidase_NM_dom_sf"/>
</dbReference>
<evidence type="ECO:0000259" key="6">
    <source>
        <dbReference type="Pfam" id="PF00441"/>
    </source>
</evidence>
<dbReference type="Pfam" id="PF02770">
    <property type="entry name" value="Acyl-CoA_dh_M"/>
    <property type="match status" value="1"/>
</dbReference>
<evidence type="ECO:0000313" key="10">
    <source>
        <dbReference type="Proteomes" id="UP000249082"/>
    </source>
</evidence>
<evidence type="ECO:0000256" key="4">
    <source>
        <dbReference type="ARBA" id="ARBA00022827"/>
    </source>
</evidence>
<organism evidence="9 10">
    <name type="scientific">Novosphingobium pentaromativorans</name>
    <dbReference type="NCBI Taxonomy" id="205844"/>
    <lineage>
        <taxon>Bacteria</taxon>
        <taxon>Pseudomonadati</taxon>
        <taxon>Pseudomonadota</taxon>
        <taxon>Alphaproteobacteria</taxon>
        <taxon>Sphingomonadales</taxon>
        <taxon>Sphingomonadaceae</taxon>
        <taxon>Novosphingobium</taxon>
    </lineage>
</organism>
<dbReference type="FunFam" id="1.20.140.10:FF:000012">
    <property type="entry name" value="Acyl-CoA dehydrogenase fadE12"/>
    <property type="match status" value="1"/>
</dbReference>
<dbReference type="AlphaFoldDB" id="A0A2W5NQU9"/>
<evidence type="ECO:0000256" key="2">
    <source>
        <dbReference type="ARBA" id="ARBA00009347"/>
    </source>
</evidence>
<dbReference type="GO" id="GO:0003995">
    <property type="term" value="F:acyl-CoA dehydrogenase activity"/>
    <property type="evidence" value="ECO:0007669"/>
    <property type="project" value="TreeGrafter"/>
</dbReference>
<feature type="domain" description="Acyl-CoA oxidase/dehydrogenase middle" evidence="7">
    <location>
        <begin position="123"/>
        <end position="220"/>
    </location>
</feature>
<sequence length="388" mass="42791">MDFAFTDDQQNIREAVLKHCSQFSDEYWLEKDRSGEFPTEFHKSMADAGWLGVAMPESVGGAGLGITEAAVMMQAVAESGGGMSAASSIHLPVFGLEPVMLFGTEEQQQRMIPPILSGEEKMCFAVTEPNTGLDTTSLKTRAEKVPGGYRVNGEKVWITQAHVADRMLIIARTTPLEEVKKKTEGLSLFYTKLDRNHIETRIIPKMGRHAVGSNMMFITDLFIPDEDLIGEEGQGFRILLKGLNPERVLLGAEATGLGRVAIQRASRYARERVVFGRPIGQNQGIQHPLAKAWMQVEAASLMVFKAATLFDKGLDCGVEANAAKYLAAEAGFEACQTAVMSMGGMGYAQEYHVERYLREVMIPRIAPVSPHQIMNFIAERVLELPKSY</sequence>
<dbReference type="PANTHER" id="PTHR43884:SF12">
    <property type="entry name" value="ISOVALERYL-COA DEHYDROGENASE, MITOCHONDRIAL-RELATED"/>
    <property type="match status" value="1"/>
</dbReference>
<dbReference type="EMBL" id="QFPX01000008">
    <property type="protein sequence ID" value="PZQ54808.1"/>
    <property type="molecule type" value="Genomic_DNA"/>
</dbReference>
<keyword evidence="3 5" id="KW-0285">Flavoprotein</keyword>
<feature type="domain" description="Acyl-CoA dehydrogenase/oxidase N-terminal" evidence="8">
    <location>
        <begin position="6"/>
        <end position="119"/>
    </location>
</feature>
<dbReference type="PANTHER" id="PTHR43884">
    <property type="entry name" value="ACYL-COA DEHYDROGENASE"/>
    <property type="match status" value="1"/>
</dbReference>
<feature type="domain" description="Acyl-CoA dehydrogenase/oxidase C-terminal" evidence="6">
    <location>
        <begin position="233"/>
        <end position="366"/>
    </location>
</feature>
<evidence type="ECO:0000259" key="8">
    <source>
        <dbReference type="Pfam" id="PF02771"/>
    </source>
</evidence>
<dbReference type="CDD" id="cd00567">
    <property type="entry name" value="ACAD"/>
    <property type="match status" value="1"/>
</dbReference>
<evidence type="ECO:0000256" key="3">
    <source>
        <dbReference type="ARBA" id="ARBA00022630"/>
    </source>
</evidence>
<dbReference type="Gene3D" id="1.10.540.10">
    <property type="entry name" value="Acyl-CoA dehydrogenase/oxidase, N-terminal domain"/>
    <property type="match status" value="1"/>
</dbReference>
<dbReference type="Gene3D" id="1.20.140.10">
    <property type="entry name" value="Butyryl-CoA Dehydrogenase, subunit A, domain 3"/>
    <property type="match status" value="1"/>
</dbReference>
<dbReference type="Pfam" id="PF00441">
    <property type="entry name" value="Acyl-CoA_dh_1"/>
    <property type="match status" value="1"/>
</dbReference>
<comment type="caution">
    <text evidence="9">The sequence shown here is derived from an EMBL/GenBank/DDBJ whole genome shotgun (WGS) entry which is preliminary data.</text>
</comment>
<gene>
    <name evidence="9" type="ORF">DI555_12395</name>
</gene>
<dbReference type="InterPro" id="IPR009075">
    <property type="entry name" value="AcylCo_DH/oxidase_C"/>
</dbReference>
<evidence type="ECO:0000256" key="1">
    <source>
        <dbReference type="ARBA" id="ARBA00001974"/>
    </source>
</evidence>
<dbReference type="Pfam" id="PF02771">
    <property type="entry name" value="Acyl-CoA_dh_N"/>
    <property type="match status" value="1"/>
</dbReference>
<reference evidence="9 10" key="1">
    <citation type="submission" date="2017-08" db="EMBL/GenBank/DDBJ databases">
        <title>Infants hospitalized years apart are colonized by the same room-sourced microbial strains.</title>
        <authorList>
            <person name="Brooks B."/>
            <person name="Olm M.R."/>
            <person name="Firek B.A."/>
            <person name="Baker R."/>
            <person name="Thomas B.C."/>
            <person name="Morowitz M.J."/>
            <person name="Banfield J.F."/>
        </authorList>
    </citation>
    <scope>NUCLEOTIDE SEQUENCE [LARGE SCALE GENOMIC DNA]</scope>
    <source>
        <strain evidence="9">S2_005_002_R2_33</strain>
    </source>
</reference>
<protein>
    <submittedName>
        <fullName evidence="9">Acyl-CoA dehydrogenase</fullName>
    </submittedName>
</protein>
<comment type="similarity">
    <text evidence="2 5">Belongs to the acyl-CoA dehydrogenase family.</text>
</comment>
<keyword evidence="4 5" id="KW-0274">FAD</keyword>
<evidence type="ECO:0000313" key="9">
    <source>
        <dbReference type="EMBL" id="PZQ54808.1"/>
    </source>
</evidence>
<proteinExistence type="inferred from homology"/>
<dbReference type="PIRSF" id="PIRSF016578">
    <property type="entry name" value="HsaA"/>
    <property type="match status" value="1"/>
</dbReference>
<dbReference type="InterPro" id="IPR046373">
    <property type="entry name" value="Acyl-CoA_Oxase/DH_mid-dom_sf"/>
</dbReference>
<dbReference type="InterPro" id="IPR036250">
    <property type="entry name" value="AcylCo_DH-like_C"/>
</dbReference>
<accession>A0A2W5NQU9</accession>